<dbReference type="Pfam" id="PF00301">
    <property type="entry name" value="Rubredoxin"/>
    <property type="match status" value="1"/>
</dbReference>
<dbReference type="Proteomes" id="UP000254720">
    <property type="component" value="Unassembled WGS sequence"/>
</dbReference>
<evidence type="ECO:0000259" key="10">
    <source>
        <dbReference type="PROSITE" id="PS50903"/>
    </source>
</evidence>
<keyword evidence="7 8" id="KW-0408">Iron</keyword>
<evidence type="ECO:0000256" key="4">
    <source>
        <dbReference type="ARBA" id="ARBA00022448"/>
    </source>
</evidence>
<evidence type="ECO:0000256" key="7">
    <source>
        <dbReference type="ARBA" id="ARBA00023004"/>
    </source>
</evidence>
<comment type="similarity">
    <text evidence="3 8">Belongs to the rubredoxin family.</text>
</comment>
<comment type="pathway">
    <text evidence="2">Hydrocarbon metabolism; alkane degradation.</text>
</comment>
<dbReference type="PROSITE" id="PS50903">
    <property type="entry name" value="RUBREDOXIN_LIKE"/>
    <property type="match status" value="1"/>
</dbReference>
<dbReference type="GO" id="GO:0043448">
    <property type="term" value="P:alkane catabolic process"/>
    <property type="evidence" value="ECO:0007669"/>
    <property type="project" value="TreeGrafter"/>
</dbReference>
<feature type="binding site" evidence="9">
    <location>
        <position position="47"/>
    </location>
    <ligand>
        <name>Fe cation</name>
        <dbReference type="ChEBI" id="CHEBI:24875"/>
    </ligand>
</feature>
<gene>
    <name evidence="11" type="ORF">C8D86_102102</name>
</gene>
<feature type="binding site" evidence="9">
    <location>
        <position position="17"/>
    </location>
    <ligand>
        <name>Fe cation</name>
        <dbReference type="ChEBI" id="CHEBI:24875"/>
    </ligand>
</feature>
<comment type="caution">
    <text evidence="11">The sequence shown here is derived from an EMBL/GenBank/DDBJ whole genome shotgun (WGS) entry which is preliminary data.</text>
</comment>
<evidence type="ECO:0000256" key="6">
    <source>
        <dbReference type="ARBA" id="ARBA00022982"/>
    </source>
</evidence>
<dbReference type="Gene3D" id="2.20.28.10">
    <property type="match status" value="1"/>
</dbReference>
<feature type="binding site" evidence="9">
    <location>
        <position position="14"/>
    </location>
    <ligand>
        <name>Fe cation</name>
        <dbReference type="ChEBI" id="CHEBI:24875"/>
    </ligand>
</feature>
<dbReference type="InterPro" id="IPR050526">
    <property type="entry name" value="Rubredoxin_ET"/>
</dbReference>
<accession>A0A370H3P2</accession>
<keyword evidence="4 8" id="KW-0813">Transport</keyword>
<evidence type="ECO:0000256" key="2">
    <source>
        <dbReference type="ARBA" id="ARBA00004933"/>
    </source>
</evidence>
<keyword evidence="6 8" id="KW-0249">Electron transport</keyword>
<protein>
    <recommendedName>
        <fullName evidence="8">Rubredoxin</fullName>
    </recommendedName>
</protein>
<dbReference type="SUPFAM" id="SSF57802">
    <property type="entry name" value="Rubredoxin-like"/>
    <property type="match status" value="1"/>
</dbReference>
<dbReference type="GO" id="GO:0005506">
    <property type="term" value="F:iron ion binding"/>
    <property type="evidence" value="ECO:0007669"/>
    <property type="project" value="InterPro"/>
</dbReference>
<organism evidence="11 12">
    <name type="scientific">Aquicella lusitana</name>
    <dbReference type="NCBI Taxonomy" id="254246"/>
    <lineage>
        <taxon>Bacteria</taxon>
        <taxon>Pseudomonadati</taxon>
        <taxon>Pseudomonadota</taxon>
        <taxon>Gammaproteobacteria</taxon>
        <taxon>Legionellales</taxon>
        <taxon>Coxiellaceae</taxon>
        <taxon>Aquicella</taxon>
    </lineage>
</organism>
<dbReference type="FunFam" id="2.20.28.10:FF:000001">
    <property type="entry name" value="Rubredoxin"/>
    <property type="match status" value="1"/>
</dbReference>
<evidence type="ECO:0000256" key="3">
    <source>
        <dbReference type="ARBA" id="ARBA00005337"/>
    </source>
</evidence>
<dbReference type="InterPro" id="IPR018527">
    <property type="entry name" value="Rubredoxin_Fe_BS"/>
</dbReference>
<comment type="cofactor">
    <cofactor evidence="8 9">
        <name>Fe(3+)</name>
        <dbReference type="ChEBI" id="CHEBI:29034"/>
    </cofactor>
    <text evidence="8 9">Binds 1 Fe(3+) ion per subunit.</text>
</comment>
<dbReference type="PRINTS" id="PR00163">
    <property type="entry name" value="RUBREDOXIN"/>
</dbReference>
<dbReference type="EMBL" id="QQAX01000002">
    <property type="protein sequence ID" value="RDI48673.1"/>
    <property type="molecule type" value="Genomic_DNA"/>
</dbReference>
<evidence type="ECO:0000313" key="11">
    <source>
        <dbReference type="EMBL" id="RDI48673.1"/>
    </source>
</evidence>
<dbReference type="GO" id="GO:0009055">
    <property type="term" value="F:electron transfer activity"/>
    <property type="evidence" value="ECO:0007669"/>
    <property type="project" value="InterPro"/>
</dbReference>
<reference evidence="11 12" key="1">
    <citation type="submission" date="2018-07" db="EMBL/GenBank/DDBJ databases">
        <title>Genomic Encyclopedia of Type Strains, Phase IV (KMG-IV): sequencing the most valuable type-strain genomes for metagenomic binning, comparative biology and taxonomic classification.</title>
        <authorList>
            <person name="Goeker M."/>
        </authorList>
    </citation>
    <scope>NUCLEOTIDE SEQUENCE [LARGE SCALE GENOMIC DNA]</scope>
    <source>
        <strain evidence="11 12">DSM 16500</strain>
    </source>
</reference>
<proteinExistence type="inferred from homology"/>
<feature type="binding site" evidence="9">
    <location>
        <position position="50"/>
    </location>
    <ligand>
        <name>Fe cation</name>
        <dbReference type="ChEBI" id="CHEBI:24875"/>
    </ligand>
</feature>
<keyword evidence="5 8" id="KW-0479">Metal-binding</keyword>
<dbReference type="RefSeq" id="WP_114833477.1">
    <property type="nucleotide sequence ID" value="NZ_LR699114.1"/>
</dbReference>
<keyword evidence="12" id="KW-1185">Reference proteome</keyword>
<evidence type="ECO:0000313" key="12">
    <source>
        <dbReference type="Proteomes" id="UP000254720"/>
    </source>
</evidence>
<evidence type="ECO:0000256" key="8">
    <source>
        <dbReference type="PIRNR" id="PIRNR000071"/>
    </source>
</evidence>
<dbReference type="InterPro" id="IPR024935">
    <property type="entry name" value="Rubredoxin_dom"/>
</dbReference>
<dbReference type="PANTHER" id="PTHR47627:SF1">
    <property type="entry name" value="RUBREDOXIN-1-RELATED"/>
    <property type="match status" value="1"/>
</dbReference>
<dbReference type="InterPro" id="IPR024934">
    <property type="entry name" value="Rubredoxin-like_dom"/>
</dbReference>
<sequence length="63" mass="7272">MQERTPAPFKRYMCLLCGYIYDEEKGWPEDGIAPGTRWEDVPPAWQCPECGATKDDFEMIEVA</sequence>
<comment type="function">
    <text evidence="1">Involved in the hydrocarbon hydroxylating system, which transfers electrons from NADH to rubredoxin reductase and then through rubredoxin to alkane 1 monooxygenase.</text>
</comment>
<dbReference type="PANTHER" id="PTHR47627">
    <property type="entry name" value="RUBREDOXIN"/>
    <property type="match status" value="1"/>
</dbReference>
<name>A0A370H3P2_9COXI</name>
<dbReference type="InterPro" id="IPR024922">
    <property type="entry name" value="Rubredoxin"/>
</dbReference>
<evidence type="ECO:0000256" key="5">
    <source>
        <dbReference type="ARBA" id="ARBA00022723"/>
    </source>
</evidence>
<dbReference type="CDD" id="cd00730">
    <property type="entry name" value="rubredoxin"/>
    <property type="match status" value="1"/>
</dbReference>
<dbReference type="OrthoDB" id="9800607at2"/>
<evidence type="ECO:0000256" key="1">
    <source>
        <dbReference type="ARBA" id="ARBA00002792"/>
    </source>
</evidence>
<dbReference type="AlphaFoldDB" id="A0A370H3P2"/>
<dbReference type="PIRSF" id="PIRSF000071">
    <property type="entry name" value="Rubredoxin"/>
    <property type="match status" value="1"/>
</dbReference>
<dbReference type="PROSITE" id="PS00202">
    <property type="entry name" value="RUBREDOXIN"/>
    <property type="match status" value="1"/>
</dbReference>
<evidence type="ECO:0000256" key="9">
    <source>
        <dbReference type="PIRSR" id="PIRSR000071-1"/>
    </source>
</evidence>
<feature type="domain" description="Rubredoxin-like" evidence="10">
    <location>
        <begin position="9"/>
        <end position="60"/>
    </location>
</feature>